<dbReference type="Pfam" id="PF08278">
    <property type="entry name" value="DnaG_DnaB_bind"/>
    <property type="match status" value="1"/>
</dbReference>
<dbReference type="SUPFAM" id="SSF57783">
    <property type="entry name" value="Zinc beta-ribbon"/>
    <property type="match status" value="1"/>
</dbReference>
<keyword evidence="7 12" id="KW-0863">Zinc-finger</keyword>
<dbReference type="FunFam" id="3.40.1360.10:FF:000002">
    <property type="entry name" value="DNA primase"/>
    <property type="match status" value="1"/>
</dbReference>
<dbReference type="FunFam" id="3.90.580.10:FF:000001">
    <property type="entry name" value="DNA primase"/>
    <property type="match status" value="1"/>
</dbReference>
<dbReference type="InterPro" id="IPR002694">
    <property type="entry name" value="Znf_CHC2"/>
</dbReference>
<dbReference type="RefSeq" id="WP_130414673.1">
    <property type="nucleotide sequence ID" value="NZ_SHKX01000014.1"/>
</dbReference>
<comment type="domain">
    <text evidence="12">Contains an N-terminal zinc-binding domain, a central core domain that contains the primase activity, and a C-terminal DnaB-binding domain.</text>
</comment>
<dbReference type="Gene3D" id="1.20.50.20">
    <property type="entry name" value="DnaG, RNA polymerase domain, helical bundle"/>
    <property type="match status" value="1"/>
</dbReference>
<keyword evidence="5 12" id="KW-0235">DNA replication</keyword>
<dbReference type="InterPro" id="IPR006171">
    <property type="entry name" value="TOPRIM_dom"/>
</dbReference>
<dbReference type="GO" id="GO:0003899">
    <property type="term" value="F:DNA-directed RNA polymerase activity"/>
    <property type="evidence" value="ECO:0007669"/>
    <property type="project" value="UniProtKB-UniRule"/>
</dbReference>
<evidence type="ECO:0000256" key="6">
    <source>
        <dbReference type="ARBA" id="ARBA00022723"/>
    </source>
</evidence>
<dbReference type="InterPro" id="IPR050219">
    <property type="entry name" value="DnaG_primase"/>
</dbReference>
<comment type="similarity">
    <text evidence="12">Belongs to the DnaG primase family.</text>
</comment>
<evidence type="ECO:0000256" key="7">
    <source>
        <dbReference type="ARBA" id="ARBA00022771"/>
    </source>
</evidence>
<dbReference type="SMART" id="SM00493">
    <property type="entry name" value="TOPRIM"/>
    <property type="match status" value="1"/>
</dbReference>
<dbReference type="InterPro" id="IPR013264">
    <property type="entry name" value="DNAG_N"/>
</dbReference>
<evidence type="ECO:0000256" key="11">
    <source>
        <dbReference type="ARBA" id="ARBA00023163"/>
    </source>
</evidence>
<keyword evidence="16" id="KW-1185">Reference proteome</keyword>
<dbReference type="Pfam" id="PF10410">
    <property type="entry name" value="DnaB_bind"/>
    <property type="match status" value="1"/>
</dbReference>
<dbReference type="Gene3D" id="1.10.860.10">
    <property type="entry name" value="DNAb Helicase, Chain A"/>
    <property type="match status" value="1"/>
</dbReference>
<protein>
    <recommendedName>
        <fullName evidence="12">DNA primase</fullName>
        <ecNumber evidence="12">2.7.7.101</ecNumber>
    </recommendedName>
</protein>
<dbReference type="GO" id="GO:0000428">
    <property type="term" value="C:DNA-directed RNA polymerase complex"/>
    <property type="evidence" value="ECO:0007669"/>
    <property type="project" value="UniProtKB-KW"/>
</dbReference>
<dbReference type="InterPro" id="IPR034151">
    <property type="entry name" value="TOPRIM_DnaG_bac"/>
</dbReference>
<feature type="region of interest" description="Disordered" evidence="13">
    <location>
        <begin position="422"/>
        <end position="460"/>
    </location>
</feature>
<dbReference type="EMBL" id="SHKX01000014">
    <property type="protein sequence ID" value="RZU38116.1"/>
    <property type="molecule type" value="Genomic_DNA"/>
</dbReference>
<dbReference type="NCBIfam" id="TIGR01391">
    <property type="entry name" value="dnaG"/>
    <property type="match status" value="1"/>
</dbReference>
<name>A0A4V2G3R9_9GAMM</name>
<dbReference type="GO" id="GO:0006269">
    <property type="term" value="P:DNA replication, synthesis of primer"/>
    <property type="evidence" value="ECO:0007669"/>
    <property type="project" value="UniProtKB-UniRule"/>
</dbReference>
<dbReference type="CDD" id="cd03364">
    <property type="entry name" value="TOPRIM_DnaG_primases"/>
    <property type="match status" value="1"/>
</dbReference>
<dbReference type="PANTHER" id="PTHR30313:SF2">
    <property type="entry name" value="DNA PRIMASE"/>
    <property type="match status" value="1"/>
</dbReference>
<keyword evidence="8 12" id="KW-0862">Zinc</keyword>
<dbReference type="InterPro" id="IPR036977">
    <property type="entry name" value="DNA_primase_Znf_CHC2"/>
</dbReference>
<comment type="cofactor">
    <cofactor evidence="12">
        <name>Zn(2+)</name>
        <dbReference type="ChEBI" id="CHEBI:29105"/>
    </cofactor>
    <text evidence="12">Binds 1 zinc ion per monomer.</text>
</comment>
<reference evidence="15 16" key="1">
    <citation type="submission" date="2019-02" db="EMBL/GenBank/DDBJ databases">
        <title>Genomic Encyclopedia of Type Strains, Phase IV (KMG-IV): sequencing the most valuable type-strain genomes for metagenomic binning, comparative biology and taxonomic classification.</title>
        <authorList>
            <person name="Goeker M."/>
        </authorList>
    </citation>
    <scope>NUCLEOTIDE SEQUENCE [LARGE SCALE GENOMIC DNA]</scope>
    <source>
        <strain evidence="15 16">DSM 105135</strain>
    </source>
</reference>
<evidence type="ECO:0000256" key="9">
    <source>
        <dbReference type="ARBA" id="ARBA00022842"/>
    </source>
</evidence>
<dbReference type="Pfam" id="PF01807">
    <property type="entry name" value="Zn_ribbon_DnaG"/>
    <property type="match status" value="1"/>
</dbReference>
<dbReference type="Gene3D" id="3.40.1360.10">
    <property type="match status" value="1"/>
</dbReference>
<dbReference type="EC" id="2.7.7.101" evidence="12"/>
<dbReference type="Pfam" id="PF13662">
    <property type="entry name" value="Toprim_4"/>
    <property type="match status" value="1"/>
</dbReference>
<evidence type="ECO:0000256" key="3">
    <source>
        <dbReference type="ARBA" id="ARBA00022679"/>
    </source>
</evidence>
<dbReference type="InterPro" id="IPR030846">
    <property type="entry name" value="DnaG_bac"/>
</dbReference>
<dbReference type="Proteomes" id="UP000292423">
    <property type="component" value="Unassembled WGS sequence"/>
</dbReference>
<sequence length="615" mass="68997">MAGRIPQSFIDEVLHRTDIVDLIGAHVRLKKSGKNYAACCPFHNEKTPSFSVNREKQFYHCFGCGVSGNALSFLMQYERREFMDSLEYLAQKAGMTLPETSQGHGEERASRQPLYDILDAAARFYEEQLRQHPQRERATQYLRQRGLTGQVAKEWRLGYAPAGWDNLLRALGDSPEQVALLKQAGLVIFNEQRNSHYDAMRERVMFPIRDFRGRIMAFGGRVLDDSKPKYLNSPETPVFHKGEELYGLYETRQARQDLKWVVVVEGYMDVIAMHQAGLPFAVATLGTATSTVHVERLFRSVPDVIFCFDGDEAGRRAAWKALESALPALKDGVSAAFLFLPDGHDPDSLVREEGLDAFRRRLDNAEPLADFLFRHLSEGLRLESLEGRSRLANLATPLLEKVPAGLFRQLLWQRLSTLTGIHNPDSGKVPPAAAPSPVFRPPTPEDGDDDDDGYRPPMTTQPVRAVYQSRPQLVPRGRNSLSLGDRAIQLLLQKPEAALPINADRLEQQLPLEGALLLSVVRFLQQSPGSTSMTLLGAWQGSEEGERLRRIAEDTNFIPSLDVDGELASIITQLGIHTLREKLADTHGLAAILSLKAQLKELEEEMRELDNKRTD</sequence>
<keyword evidence="2 12" id="KW-0639">Primosome</keyword>
<evidence type="ECO:0000256" key="5">
    <source>
        <dbReference type="ARBA" id="ARBA00022705"/>
    </source>
</evidence>
<evidence type="ECO:0000256" key="13">
    <source>
        <dbReference type="SAM" id="MobiDB-lite"/>
    </source>
</evidence>
<evidence type="ECO:0000256" key="1">
    <source>
        <dbReference type="ARBA" id="ARBA00022478"/>
    </source>
</evidence>
<evidence type="ECO:0000256" key="4">
    <source>
        <dbReference type="ARBA" id="ARBA00022695"/>
    </source>
</evidence>
<keyword evidence="4 12" id="KW-0548">Nucleotidyltransferase</keyword>
<keyword evidence="6 12" id="KW-0479">Metal-binding</keyword>
<comment type="catalytic activity">
    <reaction evidence="12">
        <text>ssDNA + n NTP = ssDNA/pppN(pN)n-1 hybrid + (n-1) diphosphate.</text>
        <dbReference type="EC" id="2.7.7.101"/>
    </reaction>
</comment>
<dbReference type="InterPro" id="IPR037068">
    <property type="entry name" value="DNA_primase_core_N_sf"/>
</dbReference>
<comment type="function">
    <text evidence="12">RNA polymerase that catalyzes the synthesis of short RNA molecules used as primers for DNA polymerase during DNA replication.</text>
</comment>
<dbReference type="Pfam" id="PF08275">
    <property type="entry name" value="DNAG_N"/>
    <property type="match status" value="1"/>
</dbReference>
<dbReference type="GO" id="GO:0005737">
    <property type="term" value="C:cytoplasm"/>
    <property type="evidence" value="ECO:0007669"/>
    <property type="project" value="TreeGrafter"/>
</dbReference>
<feature type="zinc finger region" description="CHC2-type" evidence="12">
    <location>
        <begin position="40"/>
        <end position="64"/>
    </location>
</feature>
<dbReference type="AlphaFoldDB" id="A0A4V2G3R9"/>
<evidence type="ECO:0000256" key="12">
    <source>
        <dbReference type="HAMAP-Rule" id="MF_00974"/>
    </source>
</evidence>
<dbReference type="Gene3D" id="3.90.580.10">
    <property type="entry name" value="Zinc finger, CHC2-type domain"/>
    <property type="match status" value="1"/>
</dbReference>
<evidence type="ECO:0000313" key="15">
    <source>
        <dbReference type="EMBL" id="RZU38116.1"/>
    </source>
</evidence>
<dbReference type="SMART" id="SM00400">
    <property type="entry name" value="ZnF_CHCC"/>
    <property type="match status" value="1"/>
</dbReference>
<dbReference type="InterPro" id="IPR013173">
    <property type="entry name" value="DNA_primase_DnaG_DnaB-bd_dom"/>
</dbReference>
<evidence type="ECO:0000313" key="16">
    <source>
        <dbReference type="Proteomes" id="UP000292423"/>
    </source>
</evidence>
<dbReference type="OrthoDB" id="9803773at2"/>
<dbReference type="PROSITE" id="PS50880">
    <property type="entry name" value="TOPRIM"/>
    <property type="match status" value="1"/>
</dbReference>
<dbReference type="SUPFAM" id="SSF117023">
    <property type="entry name" value="DNA primase DnaG, C-terminal domain"/>
    <property type="match status" value="1"/>
</dbReference>
<feature type="compositionally biased region" description="Pro residues" evidence="13">
    <location>
        <begin position="432"/>
        <end position="444"/>
    </location>
</feature>
<dbReference type="FunFam" id="3.90.980.10:FF:000001">
    <property type="entry name" value="DNA primase"/>
    <property type="match status" value="1"/>
</dbReference>
<keyword evidence="10 12" id="KW-0238">DNA-binding</keyword>
<dbReference type="GO" id="GO:0003677">
    <property type="term" value="F:DNA binding"/>
    <property type="evidence" value="ECO:0007669"/>
    <property type="project" value="UniProtKB-KW"/>
</dbReference>
<dbReference type="GO" id="GO:0008270">
    <property type="term" value="F:zinc ion binding"/>
    <property type="evidence" value="ECO:0007669"/>
    <property type="project" value="UniProtKB-UniRule"/>
</dbReference>
<keyword evidence="3 12" id="KW-0808">Transferase</keyword>
<dbReference type="SUPFAM" id="SSF56731">
    <property type="entry name" value="DNA primase core"/>
    <property type="match status" value="1"/>
</dbReference>
<proteinExistence type="inferred from homology"/>
<keyword evidence="1 12" id="KW-0240">DNA-directed RNA polymerase</keyword>
<dbReference type="Gene3D" id="3.90.980.10">
    <property type="entry name" value="DNA primase, catalytic core, N-terminal domain"/>
    <property type="match status" value="1"/>
</dbReference>
<evidence type="ECO:0000256" key="2">
    <source>
        <dbReference type="ARBA" id="ARBA00022515"/>
    </source>
</evidence>
<dbReference type="InterPro" id="IPR019475">
    <property type="entry name" value="DNA_primase_DnaB-bd"/>
</dbReference>
<gene>
    <name evidence="12" type="primary">dnaG</name>
    <name evidence="15" type="ORF">EV700_2693</name>
</gene>
<evidence type="ECO:0000259" key="14">
    <source>
        <dbReference type="PROSITE" id="PS50880"/>
    </source>
</evidence>
<feature type="domain" description="Toprim" evidence="14">
    <location>
        <begin position="259"/>
        <end position="341"/>
    </location>
</feature>
<comment type="subunit">
    <text evidence="12">Monomer. Interacts with DnaB.</text>
</comment>
<dbReference type="GO" id="GO:1990077">
    <property type="term" value="C:primosome complex"/>
    <property type="evidence" value="ECO:0007669"/>
    <property type="project" value="UniProtKB-KW"/>
</dbReference>
<accession>A0A4V2G3R9</accession>
<evidence type="ECO:0000256" key="8">
    <source>
        <dbReference type="ARBA" id="ARBA00022833"/>
    </source>
</evidence>
<dbReference type="InterPro" id="IPR006295">
    <property type="entry name" value="DNA_primase_DnaG"/>
</dbReference>
<comment type="caution">
    <text evidence="15">The sequence shown here is derived from an EMBL/GenBank/DDBJ whole genome shotgun (WGS) entry which is preliminary data.</text>
</comment>
<evidence type="ECO:0000256" key="10">
    <source>
        <dbReference type="ARBA" id="ARBA00023125"/>
    </source>
</evidence>
<dbReference type="InterPro" id="IPR016136">
    <property type="entry name" value="DNA_helicase_N/primase_C"/>
</dbReference>
<organism evidence="15 16">
    <name type="scientific">Fluviicoccus keumensis</name>
    <dbReference type="NCBI Taxonomy" id="1435465"/>
    <lineage>
        <taxon>Bacteria</taxon>
        <taxon>Pseudomonadati</taxon>
        <taxon>Pseudomonadota</taxon>
        <taxon>Gammaproteobacteria</taxon>
        <taxon>Moraxellales</taxon>
        <taxon>Moraxellaceae</taxon>
        <taxon>Fluviicoccus</taxon>
    </lineage>
</organism>
<keyword evidence="11 12" id="KW-0804">Transcription</keyword>
<dbReference type="PANTHER" id="PTHR30313">
    <property type="entry name" value="DNA PRIMASE"/>
    <property type="match status" value="1"/>
</dbReference>
<dbReference type="HAMAP" id="MF_00974">
    <property type="entry name" value="DNA_primase_DnaG"/>
    <property type="match status" value="1"/>
</dbReference>
<keyword evidence="9" id="KW-0460">Magnesium</keyword>